<keyword evidence="2" id="KW-0472">Membrane</keyword>
<feature type="region of interest" description="Disordered" evidence="1">
    <location>
        <begin position="38"/>
        <end position="70"/>
    </location>
</feature>
<protein>
    <submittedName>
        <fullName evidence="3">Uncharacterized protein</fullName>
    </submittedName>
</protein>
<accession>A0ABQ4EB76</accession>
<keyword evidence="2" id="KW-1133">Transmembrane helix</keyword>
<reference evidence="3 4" key="1">
    <citation type="submission" date="2021-01" db="EMBL/GenBank/DDBJ databases">
        <title>Whole genome shotgun sequence of Plantactinospora endophytica NBRC 110450.</title>
        <authorList>
            <person name="Komaki H."/>
            <person name="Tamura T."/>
        </authorList>
    </citation>
    <scope>NUCLEOTIDE SEQUENCE [LARGE SCALE GENOMIC DNA]</scope>
    <source>
        <strain evidence="3 4">NBRC 110450</strain>
    </source>
</reference>
<dbReference type="Proteomes" id="UP000646749">
    <property type="component" value="Unassembled WGS sequence"/>
</dbReference>
<feature type="transmembrane region" description="Helical" evidence="2">
    <location>
        <begin position="15"/>
        <end position="35"/>
    </location>
</feature>
<keyword evidence="2" id="KW-0812">Transmembrane</keyword>
<name>A0ABQ4EB76_9ACTN</name>
<evidence type="ECO:0000256" key="1">
    <source>
        <dbReference type="SAM" id="MobiDB-lite"/>
    </source>
</evidence>
<dbReference type="EMBL" id="BONW01000041">
    <property type="protein sequence ID" value="GIG91949.1"/>
    <property type="molecule type" value="Genomic_DNA"/>
</dbReference>
<organism evidence="3 4">
    <name type="scientific">Plantactinospora endophytica</name>
    <dbReference type="NCBI Taxonomy" id="673535"/>
    <lineage>
        <taxon>Bacteria</taxon>
        <taxon>Bacillati</taxon>
        <taxon>Actinomycetota</taxon>
        <taxon>Actinomycetes</taxon>
        <taxon>Micromonosporales</taxon>
        <taxon>Micromonosporaceae</taxon>
        <taxon>Plantactinospora</taxon>
    </lineage>
</organism>
<evidence type="ECO:0000313" key="3">
    <source>
        <dbReference type="EMBL" id="GIG91949.1"/>
    </source>
</evidence>
<keyword evidence="4" id="KW-1185">Reference proteome</keyword>
<sequence length="84" mass="8361">MSRQLGSGFGVSASGIPSTAAVISVAGFTVVFVPYRRPSVSADPPARGGHRPAPTGGAVEVGPGDGTEPVILPRDVKAFCGTPD</sequence>
<evidence type="ECO:0000313" key="4">
    <source>
        <dbReference type="Proteomes" id="UP000646749"/>
    </source>
</evidence>
<proteinExistence type="predicted"/>
<gene>
    <name evidence="3" type="ORF">Pen02_68850</name>
</gene>
<comment type="caution">
    <text evidence="3">The sequence shown here is derived from an EMBL/GenBank/DDBJ whole genome shotgun (WGS) entry which is preliminary data.</text>
</comment>
<evidence type="ECO:0000256" key="2">
    <source>
        <dbReference type="SAM" id="Phobius"/>
    </source>
</evidence>